<accession>A0A4Y2RIV8</accession>
<evidence type="ECO:0000313" key="2">
    <source>
        <dbReference type="Proteomes" id="UP000499080"/>
    </source>
</evidence>
<protein>
    <recommendedName>
        <fullName evidence="3">RNase H type-1 domain-containing protein</fullName>
    </recommendedName>
</protein>
<comment type="caution">
    <text evidence="1">The sequence shown here is derived from an EMBL/GenBank/DDBJ whole genome shotgun (WGS) entry which is preliminary data.</text>
</comment>
<evidence type="ECO:0008006" key="3">
    <source>
        <dbReference type="Google" id="ProtNLM"/>
    </source>
</evidence>
<dbReference type="Proteomes" id="UP000499080">
    <property type="component" value="Unassembled WGS sequence"/>
</dbReference>
<dbReference type="GO" id="GO:0003676">
    <property type="term" value="F:nucleic acid binding"/>
    <property type="evidence" value="ECO:0007669"/>
    <property type="project" value="InterPro"/>
</dbReference>
<proteinExistence type="predicted"/>
<reference evidence="1 2" key="1">
    <citation type="journal article" date="2019" name="Sci. Rep.">
        <title>Orb-weaving spider Araneus ventricosus genome elucidates the spidroin gene catalogue.</title>
        <authorList>
            <person name="Kono N."/>
            <person name="Nakamura H."/>
            <person name="Ohtoshi R."/>
            <person name="Moran D.A.P."/>
            <person name="Shinohara A."/>
            <person name="Yoshida Y."/>
            <person name="Fujiwara M."/>
            <person name="Mori M."/>
            <person name="Tomita M."/>
            <person name="Arakawa K."/>
        </authorList>
    </citation>
    <scope>NUCLEOTIDE SEQUENCE [LARGE SCALE GENOMIC DNA]</scope>
</reference>
<dbReference type="EMBL" id="BGPR01017243">
    <property type="protein sequence ID" value="GBN75571.1"/>
    <property type="molecule type" value="Genomic_DNA"/>
</dbReference>
<dbReference type="OrthoDB" id="411823at2759"/>
<gene>
    <name evidence="1" type="ORF">AVEN_214802_1</name>
</gene>
<keyword evidence="2" id="KW-1185">Reference proteome</keyword>
<evidence type="ECO:0000313" key="1">
    <source>
        <dbReference type="EMBL" id="GBN75571.1"/>
    </source>
</evidence>
<dbReference type="SUPFAM" id="SSF53098">
    <property type="entry name" value="Ribonuclease H-like"/>
    <property type="match status" value="1"/>
</dbReference>
<dbReference type="InterPro" id="IPR036397">
    <property type="entry name" value="RNaseH_sf"/>
</dbReference>
<sequence length="146" mass="16145">MGPTMCSTRDPIVGVAAAGLSTMIWVLRRAKGGSKFVDTTRWLFWDGPRHFEPRSDDEDDCAGAPSPNYLTTPTGGVGLSVCILDGEIQHKIICQKLEPQNTVFQAELADLSEAMDWATENKKKINIYTDSRSSIEDLKWGLDLNL</sequence>
<name>A0A4Y2RIV8_ARAVE</name>
<dbReference type="AlphaFoldDB" id="A0A4Y2RIV8"/>
<dbReference type="InterPro" id="IPR012337">
    <property type="entry name" value="RNaseH-like_sf"/>
</dbReference>
<organism evidence="1 2">
    <name type="scientific">Araneus ventricosus</name>
    <name type="common">Orbweaver spider</name>
    <name type="synonym">Epeira ventricosa</name>
    <dbReference type="NCBI Taxonomy" id="182803"/>
    <lineage>
        <taxon>Eukaryota</taxon>
        <taxon>Metazoa</taxon>
        <taxon>Ecdysozoa</taxon>
        <taxon>Arthropoda</taxon>
        <taxon>Chelicerata</taxon>
        <taxon>Arachnida</taxon>
        <taxon>Araneae</taxon>
        <taxon>Araneomorphae</taxon>
        <taxon>Entelegynae</taxon>
        <taxon>Araneoidea</taxon>
        <taxon>Araneidae</taxon>
        <taxon>Araneus</taxon>
    </lineage>
</organism>
<dbReference type="Gene3D" id="3.30.420.10">
    <property type="entry name" value="Ribonuclease H-like superfamily/Ribonuclease H"/>
    <property type="match status" value="1"/>
</dbReference>